<dbReference type="SMART" id="SM00184">
    <property type="entry name" value="RING"/>
    <property type="match status" value="1"/>
</dbReference>
<accession>A0A6G0XUG8</accession>
<dbReference type="PANTHER" id="PTHR22765:SF350">
    <property type="entry name" value="GB|AAD18119.1-RELATED"/>
    <property type="match status" value="1"/>
</dbReference>
<comment type="caution">
    <text evidence="3">The sequence shown here is derived from an EMBL/GenBank/DDBJ whole genome shotgun (WGS) entry which is preliminary data.</text>
</comment>
<name>A0A6G0XUG8_9STRA</name>
<dbReference type="GO" id="GO:0016020">
    <property type="term" value="C:membrane"/>
    <property type="evidence" value="ECO:0007669"/>
    <property type="project" value="TreeGrafter"/>
</dbReference>
<dbReference type="EMBL" id="VJMJ01000010">
    <property type="protein sequence ID" value="KAF0744162.1"/>
    <property type="molecule type" value="Genomic_DNA"/>
</dbReference>
<protein>
    <recommendedName>
        <fullName evidence="2">RING-type domain-containing protein</fullName>
    </recommendedName>
</protein>
<dbReference type="GO" id="GO:0006511">
    <property type="term" value="P:ubiquitin-dependent protein catabolic process"/>
    <property type="evidence" value="ECO:0007669"/>
    <property type="project" value="TreeGrafter"/>
</dbReference>
<proteinExistence type="predicted"/>
<feature type="domain" description="RING-type" evidence="2">
    <location>
        <begin position="215"/>
        <end position="259"/>
    </location>
</feature>
<keyword evidence="4" id="KW-1185">Reference proteome</keyword>
<dbReference type="Proteomes" id="UP000481153">
    <property type="component" value="Unassembled WGS sequence"/>
</dbReference>
<keyword evidence="1" id="KW-0863">Zinc-finger</keyword>
<keyword evidence="1" id="KW-0862">Zinc</keyword>
<dbReference type="GO" id="GO:0008270">
    <property type="term" value="F:zinc ion binding"/>
    <property type="evidence" value="ECO:0007669"/>
    <property type="project" value="UniProtKB-KW"/>
</dbReference>
<dbReference type="Gene3D" id="3.30.40.10">
    <property type="entry name" value="Zinc/RING finger domain, C3HC4 (zinc finger)"/>
    <property type="match status" value="1"/>
</dbReference>
<dbReference type="AlphaFoldDB" id="A0A6G0XUG8"/>
<dbReference type="InterPro" id="IPR036871">
    <property type="entry name" value="PX_dom_sf"/>
</dbReference>
<evidence type="ECO:0000259" key="2">
    <source>
        <dbReference type="PROSITE" id="PS50089"/>
    </source>
</evidence>
<sequence length="262" mass="29962">MHLKHESQRSFASLSGSKHSWMDFRSSATSSLRNAAQLHHELVSVKVKGKPQVCPDRPSFFFTNYTMHITCPTTNVFWVVRQRYSRVYANRQSILKSAHDLKKCSSEGKQLIRSIMRPLKVFPKRRLGVDDDSVIAERAEGFTNYINALFQAREGCILAFDEVDATTKSVLESIVKHIESAIEIPEFHKKEEAKWRERMARIEDHDARPEDDSTCSICLEDLEQGAPAFTNIRLGCSHAFHHECVSTWLTRHATCPLCRVDA</sequence>
<evidence type="ECO:0000256" key="1">
    <source>
        <dbReference type="PROSITE-ProRule" id="PRU00175"/>
    </source>
</evidence>
<gene>
    <name evidence="3" type="ORF">Ae201684_001303</name>
</gene>
<dbReference type="GO" id="GO:0061630">
    <property type="term" value="F:ubiquitin protein ligase activity"/>
    <property type="evidence" value="ECO:0007669"/>
    <property type="project" value="TreeGrafter"/>
</dbReference>
<dbReference type="Gene3D" id="3.30.1520.10">
    <property type="entry name" value="Phox-like domain"/>
    <property type="match status" value="1"/>
</dbReference>
<dbReference type="SUPFAM" id="SSF57850">
    <property type="entry name" value="RING/U-box"/>
    <property type="match status" value="1"/>
</dbReference>
<evidence type="ECO:0000313" key="4">
    <source>
        <dbReference type="Proteomes" id="UP000481153"/>
    </source>
</evidence>
<dbReference type="VEuPathDB" id="FungiDB:AeMF1_021431"/>
<dbReference type="PANTHER" id="PTHR22765">
    <property type="entry name" value="RING FINGER AND PROTEASE ASSOCIATED DOMAIN-CONTAINING"/>
    <property type="match status" value="1"/>
</dbReference>
<dbReference type="Pfam" id="PF13639">
    <property type="entry name" value="zf-RING_2"/>
    <property type="match status" value="1"/>
</dbReference>
<dbReference type="InterPro" id="IPR013083">
    <property type="entry name" value="Znf_RING/FYVE/PHD"/>
</dbReference>
<evidence type="ECO:0000313" key="3">
    <source>
        <dbReference type="EMBL" id="KAF0744162.1"/>
    </source>
</evidence>
<reference evidence="3 4" key="1">
    <citation type="submission" date="2019-07" db="EMBL/GenBank/DDBJ databases">
        <title>Genomics analysis of Aphanomyces spp. identifies a new class of oomycete effector associated with host adaptation.</title>
        <authorList>
            <person name="Gaulin E."/>
        </authorList>
    </citation>
    <scope>NUCLEOTIDE SEQUENCE [LARGE SCALE GENOMIC DNA]</scope>
    <source>
        <strain evidence="3 4">ATCC 201684</strain>
    </source>
</reference>
<dbReference type="InterPro" id="IPR051826">
    <property type="entry name" value="E3_ubiquitin-ligase_domain"/>
</dbReference>
<organism evidence="3 4">
    <name type="scientific">Aphanomyces euteiches</name>
    <dbReference type="NCBI Taxonomy" id="100861"/>
    <lineage>
        <taxon>Eukaryota</taxon>
        <taxon>Sar</taxon>
        <taxon>Stramenopiles</taxon>
        <taxon>Oomycota</taxon>
        <taxon>Saprolegniomycetes</taxon>
        <taxon>Saprolegniales</taxon>
        <taxon>Verrucalvaceae</taxon>
        <taxon>Aphanomyces</taxon>
    </lineage>
</organism>
<dbReference type="SUPFAM" id="SSF64268">
    <property type="entry name" value="PX domain"/>
    <property type="match status" value="1"/>
</dbReference>
<dbReference type="GO" id="GO:0035091">
    <property type="term" value="F:phosphatidylinositol binding"/>
    <property type="evidence" value="ECO:0007669"/>
    <property type="project" value="InterPro"/>
</dbReference>
<dbReference type="InterPro" id="IPR001841">
    <property type="entry name" value="Znf_RING"/>
</dbReference>
<keyword evidence="1" id="KW-0479">Metal-binding</keyword>
<dbReference type="PROSITE" id="PS50089">
    <property type="entry name" value="ZF_RING_2"/>
    <property type="match status" value="1"/>
</dbReference>